<protein>
    <submittedName>
        <fullName evidence="5">DNA-binding FadR family transcriptional regulator</fullName>
    </submittedName>
</protein>
<dbReference type="PANTHER" id="PTHR43537">
    <property type="entry name" value="TRANSCRIPTIONAL REGULATOR, GNTR FAMILY"/>
    <property type="match status" value="1"/>
</dbReference>
<evidence type="ECO:0000256" key="2">
    <source>
        <dbReference type="ARBA" id="ARBA00023125"/>
    </source>
</evidence>
<dbReference type="Pfam" id="PF07729">
    <property type="entry name" value="FCD"/>
    <property type="match status" value="1"/>
</dbReference>
<dbReference type="SMART" id="SM00345">
    <property type="entry name" value="HTH_GNTR"/>
    <property type="match status" value="1"/>
</dbReference>
<organism evidence="5 6">
    <name type="scientific">Pectinatus cerevisiiphilus</name>
    <dbReference type="NCBI Taxonomy" id="86956"/>
    <lineage>
        <taxon>Bacteria</taxon>
        <taxon>Bacillati</taxon>
        <taxon>Bacillota</taxon>
        <taxon>Negativicutes</taxon>
        <taxon>Selenomonadales</taxon>
        <taxon>Selenomonadaceae</taxon>
        <taxon>Pectinatus</taxon>
    </lineage>
</organism>
<dbReference type="InterPro" id="IPR000524">
    <property type="entry name" value="Tscrpt_reg_HTH_GntR"/>
</dbReference>
<name>A0A4V2US52_9FIRM</name>
<dbReference type="EMBL" id="SMAA01000005">
    <property type="protein sequence ID" value="TCS80122.1"/>
    <property type="molecule type" value="Genomic_DNA"/>
</dbReference>
<dbReference type="PANTHER" id="PTHR43537:SF5">
    <property type="entry name" value="UXU OPERON TRANSCRIPTIONAL REGULATOR"/>
    <property type="match status" value="1"/>
</dbReference>
<sequence length="226" mass="24779">MRPSLVNITINNILDLLKDKNMQPGDKLPTVDSLSAKFKVGHSTVREALKALSAQNLLIIRQGAGTFVSQKQGISNDPLGLGIMGDDISTIFDMITVRLIFEPEIAAMAAQKATLKNLKHINELCLEVEKLIKAGENYDDEDSLFHSAIANASGNKIIYKITQIIHSSIKKNIFVTDNSLCKETITAHRQIAKAIAIGDSAGAKNGMILHLNAQREFLLKNYDLQV</sequence>
<dbReference type="Gene3D" id="1.20.120.530">
    <property type="entry name" value="GntR ligand-binding domain-like"/>
    <property type="match status" value="1"/>
</dbReference>
<feature type="domain" description="HTH gntR-type" evidence="4">
    <location>
        <begin position="3"/>
        <end position="71"/>
    </location>
</feature>
<dbReference type="OrthoDB" id="9799482at2"/>
<dbReference type="GO" id="GO:0003700">
    <property type="term" value="F:DNA-binding transcription factor activity"/>
    <property type="evidence" value="ECO:0007669"/>
    <property type="project" value="InterPro"/>
</dbReference>
<reference evidence="5 6" key="1">
    <citation type="submission" date="2019-03" db="EMBL/GenBank/DDBJ databases">
        <title>Genomic Encyclopedia of Type Strains, Phase IV (KMG-IV): sequencing the most valuable type-strain genomes for metagenomic binning, comparative biology and taxonomic classification.</title>
        <authorList>
            <person name="Goeker M."/>
        </authorList>
    </citation>
    <scope>NUCLEOTIDE SEQUENCE [LARGE SCALE GENOMIC DNA]</scope>
    <source>
        <strain evidence="5 6">DSM 20467</strain>
    </source>
</reference>
<dbReference type="SUPFAM" id="SSF48008">
    <property type="entry name" value="GntR ligand-binding domain-like"/>
    <property type="match status" value="1"/>
</dbReference>
<dbReference type="AlphaFoldDB" id="A0A4V2US52"/>
<dbReference type="InterPro" id="IPR011711">
    <property type="entry name" value="GntR_C"/>
</dbReference>
<dbReference type="SMART" id="SM00895">
    <property type="entry name" value="FCD"/>
    <property type="match status" value="1"/>
</dbReference>
<keyword evidence="3" id="KW-0804">Transcription</keyword>
<dbReference type="SUPFAM" id="SSF46785">
    <property type="entry name" value="Winged helix' DNA-binding domain"/>
    <property type="match status" value="1"/>
</dbReference>
<evidence type="ECO:0000313" key="6">
    <source>
        <dbReference type="Proteomes" id="UP000295188"/>
    </source>
</evidence>
<accession>A0A4V2US52</accession>
<dbReference type="InterPro" id="IPR008920">
    <property type="entry name" value="TF_FadR/GntR_C"/>
</dbReference>
<comment type="caution">
    <text evidence="5">The sequence shown here is derived from an EMBL/GenBank/DDBJ whole genome shotgun (WGS) entry which is preliminary data.</text>
</comment>
<dbReference type="RefSeq" id="WP_132548527.1">
    <property type="nucleotide sequence ID" value="NZ_SMAA01000005.1"/>
</dbReference>
<evidence type="ECO:0000256" key="1">
    <source>
        <dbReference type="ARBA" id="ARBA00023015"/>
    </source>
</evidence>
<gene>
    <name evidence="5" type="ORF">EDC37_105194</name>
</gene>
<keyword evidence="1" id="KW-0805">Transcription regulation</keyword>
<evidence type="ECO:0000313" key="5">
    <source>
        <dbReference type="EMBL" id="TCS80122.1"/>
    </source>
</evidence>
<keyword evidence="2 5" id="KW-0238">DNA-binding</keyword>
<dbReference type="InterPro" id="IPR036388">
    <property type="entry name" value="WH-like_DNA-bd_sf"/>
</dbReference>
<dbReference type="PROSITE" id="PS50949">
    <property type="entry name" value="HTH_GNTR"/>
    <property type="match status" value="1"/>
</dbReference>
<dbReference type="GO" id="GO:0003677">
    <property type="term" value="F:DNA binding"/>
    <property type="evidence" value="ECO:0007669"/>
    <property type="project" value="UniProtKB-KW"/>
</dbReference>
<proteinExistence type="predicted"/>
<evidence type="ECO:0000259" key="4">
    <source>
        <dbReference type="PROSITE" id="PS50949"/>
    </source>
</evidence>
<dbReference type="Pfam" id="PF00392">
    <property type="entry name" value="GntR"/>
    <property type="match status" value="1"/>
</dbReference>
<dbReference type="CDD" id="cd07377">
    <property type="entry name" value="WHTH_GntR"/>
    <property type="match status" value="1"/>
</dbReference>
<dbReference type="Proteomes" id="UP000295188">
    <property type="component" value="Unassembled WGS sequence"/>
</dbReference>
<dbReference type="InterPro" id="IPR036390">
    <property type="entry name" value="WH_DNA-bd_sf"/>
</dbReference>
<keyword evidence="6" id="KW-1185">Reference proteome</keyword>
<dbReference type="Gene3D" id="1.10.10.10">
    <property type="entry name" value="Winged helix-like DNA-binding domain superfamily/Winged helix DNA-binding domain"/>
    <property type="match status" value="1"/>
</dbReference>
<evidence type="ECO:0000256" key="3">
    <source>
        <dbReference type="ARBA" id="ARBA00023163"/>
    </source>
</evidence>